<name>A0A1G9BQV3_ACTMZ</name>
<dbReference type="SUPFAM" id="SSF51735">
    <property type="entry name" value="NAD(P)-binding Rossmann-fold domains"/>
    <property type="match status" value="1"/>
</dbReference>
<comment type="similarity">
    <text evidence="1">Belongs to the short-chain dehydrogenases/reductases (SDR) family.</text>
</comment>
<dbReference type="NCBIfam" id="NF004846">
    <property type="entry name" value="PRK06197.1"/>
    <property type="match status" value="1"/>
</dbReference>
<keyword evidence="2" id="KW-0560">Oxidoreductase</keyword>
<dbReference type="GO" id="GO:0016491">
    <property type="term" value="F:oxidoreductase activity"/>
    <property type="evidence" value="ECO:0007669"/>
    <property type="project" value="UniProtKB-KW"/>
</dbReference>
<accession>A0A1G9BQV3</accession>
<evidence type="ECO:0000256" key="2">
    <source>
        <dbReference type="ARBA" id="ARBA00023002"/>
    </source>
</evidence>
<dbReference type="EMBL" id="FNFM01000007">
    <property type="protein sequence ID" value="SDK41305.1"/>
    <property type="molecule type" value="Genomic_DNA"/>
</dbReference>
<dbReference type="PANTHER" id="PTHR24320:SF148">
    <property type="entry name" value="NAD(P)-BINDING ROSSMANN-FOLD SUPERFAMILY PROTEIN"/>
    <property type="match status" value="1"/>
</dbReference>
<keyword evidence="5" id="KW-1185">Reference proteome</keyword>
<organism evidence="4 5">
    <name type="scientific">Actinopolyspora mzabensis</name>
    <dbReference type="NCBI Taxonomy" id="995066"/>
    <lineage>
        <taxon>Bacteria</taxon>
        <taxon>Bacillati</taxon>
        <taxon>Actinomycetota</taxon>
        <taxon>Actinomycetes</taxon>
        <taxon>Actinopolysporales</taxon>
        <taxon>Actinopolysporaceae</taxon>
        <taxon>Actinopolyspora</taxon>
    </lineage>
</organism>
<reference evidence="5" key="1">
    <citation type="submission" date="2016-10" db="EMBL/GenBank/DDBJ databases">
        <authorList>
            <person name="Varghese N."/>
            <person name="Submissions S."/>
        </authorList>
    </citation>
    <scope>NUCLEOTIDE SEQUENCE [LARGE SCALE GENOMIC DNA]</scope>
    <source>
        <strain evidence="5">DSM 45460</strain>
    </source>
</reference>
<dbReference type="PRINTS" id="PR00081">
    <property type="entry name" value="GDHRDH"/>
</dbReference>
<dbReference type="PANTHER" id="PTHR24320">
    <property type="entry name" value="RETINOL DEHYDROGENASE"/>
    <property type="match status" value="1"/>
</dbReference>
<evidence type="ECO:0000313" key="4">
    <source>
        <dbReference type="EMBL" id="SDK41305.1"/>
    </source>
</evidence>
<gene>
    <name evidence="4" type="ORF">SAMN04487820_107273</name>
</gene>
<sequence length="349" mass="37497">MSWLPHAAKRAEPHGTGPRPATPARELFENAAGYRNAAMTKWDETAVPDQSGRTVLITGANSGLGLRSARVLASRGARVLLGCRDPERGKQAAERIEGSAHVQPEVVELDLAELSSVREAASRVRERTGDRLDVLMNNAGVMATPFRTTADGFELQFGTNHLGHAALTWLLMPALRGGRHSRVVTLSSLAHHGNGLDTTDPNFRRRRYSPLRAYSQSKLANLLFSRELDSRIRSAGLDITSAAAHPGMTDTELAPNSARQRTVPGFVGDVVSKGNSLITQRVELGALPQLYAATAPNVAGGDYFGPARLAETRGHPKRAGLNPAARNDTSAARLWQITEELTGISPDPC</sequence>
<evidence type="ECO:0000256" key="3">
    <source>
        <dbReference type="SAM" id="MobiDB-lite"/>
    </source>
</evidence>
<dbReference type="Pfam" id="PF00106">
    <property type="entry name" value="adh_short"/>
    <property type="match status" value="1"/>
</dbReference>
<evidence type="ECO:0000313" key="5">
    <source>
        <dbReference type="Proteomes" id="UP000199213"/>
    </source>
</evidence>
<dbReference type="Gene3D" id="3.40.50.720">
    <property type="entry name" value="NAD(P)-binding Rossmann-like Domain"/>
    <property type="match status" value="1"/>
</dbReference>
<feature type="region of interest" description="Disordered" evidence="3">
    <location>
        <begin position="1"/>
        <end position="23"/>
    </location>
</feature>
<protein>
    <submittedName>
        <fullName evidence="4">Protochlorophyllide reductase</fullName>
    </submittedName>
</protein>
<dbReference type="InterPro" id="IPR036291">
    <property type="entry name" value="NAD(P)-bd_dom_sf"/>
</dbReference>
<dbReference type="Proteomes" id="UP000199213">
    <property type="component" value="Unassembled WGS sequence"/>
</dbReference>
<evidence type="ECO:0000256" key="1">
    <source>
        <dbReference type="ARBA" id="ARBA00006484"/>
    </source>
</evidence>
<dbReference type="CDD" id="cd05327">
    <property type="entry name" value="retinol-DH_like_SDR_c_like"/>
    <property type="match status" value="1"/>
</dbReference>
<dbReference type="AlphaFoldDB" id="A0A1G9BQV3"/>
<dbReference type="InterPro" id="IPR002347">
    <property type="entry name" value="SDR_fam"/>
</dbReference>
<proteinExistence type="inferred from homology"/>